<protein>
    <submittedName>
        <fullName evidence="7">UPF0674 endoplasmic reticulum membrane protein</fullName>
    </submittedName>
</protein>
<feature type="compositionally biased region" description="Basic and acidic residues" evidence="5">
    <location>
        <begin position="366"/>
        <end position="422"/>
    </location>
</feature>
<evidence type="ECO:0000256" key="1">
    <source>
        <dbReference type="ARBA" id="ARBA00004167"/>
    </source>
</evidence>
<accession>A0A2P8ADQ7</accession>
<dbReference type="PANTHER" id="PTHR12883:SF0">
    <property type="entry name" value="PAT COMPLEX SUBUNIT CCDC47"/>
    <property type="match status" value="1"/>
</dbReference>
<keyword evidence="4 6" id="KW-0472">Membrane</keyword>
<dbReference type="GO" id="GO:0005509">
    <property type="term" value="F:calcium ion binding"/>
    <property type="evidence" value="ECO:0007669"/>
    <property type="project" value="InterPro"/>
</dbReference>
<dbReference type="PANTHER" id="PTHR12883">
    <property type="entry name" value="ADIPOCYTE-SPECIFIC PROTEIN 4-RELATED"/>
    <property type="match status" value="1"/>
</dbReference>
<feature type="region of interest" description="Disordered" evidence="5">
    <location>
        <begin position="366"/>
        <end position="435"/>
    </location>
</feature>
<evidence type="ECO:0000313" key="8">
    <source>
        <dbReference type="Proteomes" id="UP000243723"/>
    </source>
</evidence>
<keyword evidence="8" id="KW-1185">Reference proteome</keyword>
<reference evidence="7 8" key="1">
    <citation type="submission" date="2017-05" db="EMBL/GenBank/DDBJ databases">
        <title>Draft genome sequence of Elsinoe australis.</title>
        <authorList>
            <person name="Cheng Q."/>
        </authorList>
    </citation>
    <scope>NUCLEOTIDE SEQUENCE [LARGE SCALE GENOMIC DNA]</scope>
    <source>
        <strain evidence="7 8">NL1</strain>
    </source>
</reference>
<dbReference type="OrthoDB" id="10039147at2759"/>
<evidence type="ECO:0000256" key="4">
    <source>
        <dbReference type="ARBA" id="ARBA00023136"/>
    </source>
</evidence>
<dbReference type="GO" id="GO:0005783">
    <property type="term" value="C:endoplasmic reticulum"/>
    <property type="evidence" value="ECO:0007669"/>
    <property type="project" value="InterPro"/>
</dbReference>
<gene>
    <name evidence="7" type="ORF">B9Z65_6614</name>
</gene>
<evidence type="ECO:0000256" key="6">
    <source>
        <dbReference type="SAM" id="Phobius"/>
    </source>
</evidence>
<proteinExistence type="predicted"/>
<organism evidence="7 8">
    <name type="scientific">Elsinoe australis</name>
    <dbReference type="NCBI Taxonomy" id="40998"/>
    <lineage>
        <taxon>Eukaryota</taxon>
        <taxon>Fungi</taxon>
        <taxon>Dikarya</taxon>
        <taxon>Ascomycota</taxon>
        <taxon>Pezizomycotina</taxon>
        <taxon>Dothideomycetes</taxon>
        <taxon>Dothideomycetidae</taxon>
        <taxon>Myriangiales</taxon>
        <taxon>Elsinoaceae</taxon>
        <taxon>Elsinoe</taxon>
    </lineage>
</organism>
<evidence type="ECO:0000256" key="3">
    <source>
        <dbReference type="ARBA" id="ARBA00022989"/>
    </source>
</evidence>
<comment type="subcellular location">
    <subcellularLocation>
        <location evidence="1">Membrane</location>
        <topology evidence="1">Single-pass membrane protein</topology>
    </subcellularLocation>
</comment>
<dbReference type="AlphaFoldDB" id="A0A2P8ADQ7"/>
<evidence type="ECO:0000313" key="7">
    <source>
        <dbReference type="EMBL" id="PSK58599.1"/>
    </source>
</evidence>
<keyword evidence="2 6" id="KW-0812">Transmembrane</keyword>
<dbReference type="Proteomes" id="UP000243723">
    <property type="component" value="Unassembled WGS sequence"/>
</dbReference>
<sequence length="435" mass="48918">MADIIKGLFGGSKPSAQAAQSGDADFADFAAAPSPEASATPSSASIAAKQTFGPGVPYNQRPFTKWYRIQERVSIADFYTEFFVLPILLLLIVFHVWGTRKNRSKARSWMKTHAPALQNEFAVVGFAKRSNEESSVLDPDSLVKEKAKDLYLSYATGRQNVAFADVKFTFVKRYNPLSRYAEAAIGFFFESFPAAVERVEVTAYAFDGHEADVVPRVPGQEPPEVKGKSTFEGFIWAVVHKDSMKGLRDDRYDLSLTTTKENAKLPDWATVMSESAEITDNLLTNELVSAIKGFGEGFESLIITDLPDEAPKTLNDLQPKKRLLLTTKLNSDASDAASATLLTSFLRLPDYLVSLKFRPEVTRRLRTTRDEESKKIKKIEEQEKAEGNKERVDKAKKEERERKLKGMSADEQRKFLDKEKQKEQRKRMGRQTMKA</sequence>
<feature type="transmembrane region" description="Helical" evidence="6">
    <location>
        <begin position="78"/>
        <end position="98"/>
    </location>
</feature>
<dbReference type="STRING" id="40998.A0A2P8ADQ7"/>
<dbReference type="GO" id="GO:0016020">
    <property type="term" value="C:membrane"/>
    <property type="evidence" value="ECO:0007669"/>
    <property type="project" value="UniProtKB-SubCell"/>
</dbReference>
<keyword evidence="3 6" id="KW-1133">Transmembrane helix</keyword>
<evidence type="ECO:0000256" key="5">
    <source>
        <dbReference type="SAM" id="MobiDB-lite"/>
    </source>
</evidence>
<dbReference type="EMBL" id="NHZQ01000016">
    <property type="protein sequence ID" value="PSK58599.1"/>
    <property type="molecule type" value="Genomic_DNA"/>
</dbReference>
<dbReference type="Pfam" id="PF07946">
    <property type="entry name" value="CCDC47"/>
    <property type="match status" value="1"/>
</dbReference>
<dbReference type="InterPro" id="IPR012879">
    <property type="entry name" value="CCDC47"/>
</dbReference>
<name>A0A2P8ADQ7_9PEZI</name>
<comment type="caution">
    <text evidence="7">The sequence shown here is derived from an EMBL/GenBank/DDBJ whole genome shotgun (WGS) entry which is preliminary data.</text>
</comment>
<dbReference type="GO" id="GO:0032469">
    <property type="term" value="P:endoplasmic reticulum calcium ion homeostasis"/>
    <property type="evidence" value="ECO:0007669"/>
    <property type="project" value="InterPro"/>
</dbReference>
<evidence type="ECO:0000256" key="2">
    <source>
        <dbReference type="ARBA" id="ARBA00022692"/>
    </source>
</evidence>